<gene>
    <name evidence="2" type="ORF">DLM65_10175</name>
</gene>
<comment type="caution">
    <text evidence="2">The sequence shown here is derived from an EMBL/GenBank/DDBJ whole genome shotgun (WGS) entry which is preliminary data.</text>
</comment>
<protein>
    <recommendedName>
        <fullName evidence="1">Nucleoside phosphorylase domain-containing protein</fullName>
    </recommendedName>
</protein>
<dbReference type="InterPro" id="IPR000845">
    <property type="entry name" value="Nucleoside_phosphorylase_d"/>
</dbReference>
<organism evidence="2 3">
    <name type="scientific">Candidatus Aeolococcus gillhamiae</name>
    <dbReference type="NCBI Taxonomy" id="3127015"/>
    <lineage>
        <taxon>Bacteria</taxon>
        <taxon>Bacillati</taxon>
        <taxon>Candidatus Dormiibacterota</taxon>
        <taxon>Candidatus Dormibacteria</taxon>
        <taxon>Candidatus Aeolococcales</taxon>
        <taxon>Candidatus Aeolococcaceae</taxon>
        <taxon>Candidatus Aeolococcus</taxon>
    </lineage>
</organism>
<dbReference type="SUPFAM" id="SSF53167">
    <property type="entry name" value="Purine and uridine phosphorylases"/>
    <property type="match status" value="1"/>
</dbReference>
<dbReference type="AlphaFoldDB" id="A0A2W6APA7"/>
<reference evidence="2 3" key="1">
    <citation type="journal article" date="2017" name="Nature">
        <title>Atmospheric trace gases support primary production in Antarctic desert surface soil.</title>
        <authorList>
            <person name="Ji M."/>
            <person name="Greening C."/>
            <person name="Vanwonterghem I."/>
            <person name="Carere C.R."/>
            <person name="Bay S.K."/>
            <person name="Steen J.A."/>
            <person name="Montgomery K."/>
            <person name="Lines T."/>
            <person name="Beardall J."/>
            <person name="van Dorst J."/>
            <person name="Snape I."/>
            <person name="Stott M.B."/>
            <person name="Hugenholtz P."/>
            <person name="Ferrari B.C."/>
        </authorList>
    </citation>
    <scope>NUCLEOTIDE SEQUENCE [LARGE SCALE GENOMIC DNA]</scope>
    <source>
        <strain evidence="2">RRmetagenome_bin12</strain>
    </source>
</reference>
<evidence type="ECO:0000259" key="1">
    <source>
        <dbReference type="Pfam" id="PF01048"/>
    </source>
</evidence>
<evidence type="ECO:0000313" key="2">
    <source>
        <dbReference type="EMBL" id="PZR79631.1"/>
    </source>
</evidence>
<dbReference type="Pfam" id="PF01048">
    <property type="entry name" value="PNP_UDP_1"/>
    <property type="match status" value="1"/>
</dbReference>
<feature type="domain" description="Nucleoside phosphorylase" evidence="1">
    <location>
        <begin position="55"/>
        <end position="141"/>
    </location>
</feature>
<name>A0A2W6APA7_9BACT</name>
<accession>A0A2W6APA7</accession>
<dbReference type="InterPro" id="IPR035994">
    <property type="entry name" value="Nucleoside_phosphorylase_sf"/>
</dbReference>
<dbReference type="Proteomes" id="UP000248724">
    <property type="component" value="Unassembled WGS sequence"/>
</dbReference>
<dbReference type="EMBL" id="QHBU01000196">
    <property type="protein sequence ID" value="PZR79631.1"/>
    <property type="molecule type" value="Genomic_DNA"/>
</dbReference>
<proteinExistence type="predicted"/>
<dbReference type="GO" id="GO:0003824">
    <property type="term" value="F:catalytic activity"/>
    <property type="evidence" value="ECO:0007669"/>
    <property type="project" value="InterPro"/>
</dbReference>
<dbReference type="GO" id="GO:0009116">
    <property type="term" value="P:nucleoside metabolic process"/>
    <property type="evidence" value="ECO:0007669"/>
    <property type="project" value="InterPro"/>
</dbReference>
<sequence>MEEDRPALDPDEVTVVAATANEARPVRRLVPQLRLVRAGIGLADLGAAPSTQVAFSVGLAGGFDPELAPGTVVIPREVAREDGVMMACDVAWSTALEHASLRLGFPTVTEPLLCAAAVVTHAGRATWFAKGFAAVDMETALLTGMVPRVAAVRVILDTPLHEISPAWVHPRRAAADPRNWREMAWLARWVPRYTKRAALVIAAALEDVARGSR</sequence>
<evidence type="ECO:0000313" key="3">
    <source>
        <dbReference type="Proteomes" id="UP000248724"/>
    </source>
</evidence>
<dbReference type="Gene3D" id="3.40.50.1580">
    <property type="entry name" value="Nucleoside phosphorylase domain"/>
    <property type="match status" value="1"/>
</dbReference>